<sequence>MDHITEPKERYNLRKALTLMEREIKVLKETDTHTLDQSMLKQYKIRTLPLSLGVDGSLSPKFFTPLLSDNIPEPTAEYVDHEYYTDSTLWSSEWGRSIYMYLDAYTRKLALQFPEIWRVWSCKDIGDYNFGDLYRTFEPVFGTLLIWHVAKSSKPHIKCIMHNDLDVDDGHLLRGEVLTVIRIMLGQLKQKVFVNHMIAPVLLFSLNRRHPRVIEAYFDGHELVIRRTKAYDFSFMNAAGFKTLAQWWVGDAVGDTTKRGIQT</sequence>
<accession>A0A1R3S0R8</accession>
<name>A0A1R3S0R8_ASPC5</name>
<gene>
    <name evidence="1" type="ORF">ASPCADRAFT_104</name>
</gene>
<dbReference type="EMBL" id="KV907493">
    <property type="protein sequence ID" value="OOG00345.1"/>
    <property type="molecule type" value="Genomic_DNA"/>
</dbReference>
<keyword evidence="2" id="KW-1185">Reference proteome</keyword>
<organism evidence="1 2">
    <name type="scientific">Aspergillus carbonarius (strain ITEM 5010)</name>
    <dbReference type="NCBI Taxonomy" id="602072"/>
    <lineage>
        <taxon>Eukaryota</taxon>
        <taxon>Fungi</taxon>
        <taxon>Dikarya</taxon>
        <taxon>Ascomycota</taxon>
        <taxon>Pezizomycotina</taxon>
        <taxon>Eurotiomycetes</taxon>
        <taxon>Eurotiomycetidae</taxon>
        <taxon>Eurotiales</taxon>
        <taxon>Aspergillaceae</taxon>
        <taxon>Aspergillus</taxon>
        <taxon>Aspergillus subgen. Circumdati</taxon>
    </lineage>
</organism>
<evidence type="ECO:0000313" key="1">
    <source>
        <dbReference type="EMBL" id="OOG00345.1"/>
    </source>
</evidence>
<dbReference type="AlphaFoldDB" id="A0A1R3S0R8"/>
<proteinExistence type="predicted"/>
<dbReference type="OMA" id="IKCIMHN"/>
<dbReference type="VEuPathDB" id="FungiDB:ASPCADRAFT_104"/>
<dbReference type="OrthoDB" id="4177740at2759"/>
<dbReference type="Proteomes" id="UP000188318">
    <property type="component" value="Unassembled WGS sequence"/>
</dbReference>
<evidence type="ECO:0000313" key="2">
    <source>
        <dbReference type="Proteomes" id="UP000188318"/>
    </source>
</evidence>
<reference evidence="2" key="1">
    <citation type="journal article" date="2017" name="Genome Biol.">
        <title>Comparative genomics reveals high biological diversity and specific adaptations in the industrially and medically important fungal genus Aspergillus.</title>
        <authorList>
            <person name="de Vries R.P."/>
            <person name="Riley R."/>
            <person name="Wiebenga A."/>
            <person name="Aguilar-Osorio G."/>
            <person name="Amillis S."/>
            <person name="Uchima C.A."/>
            <person name="Anderluh G."/>
            <person name="Asadollahi M."/>
            <person name="Askin M."/>
            <person name="Barry K."/>
            <person name="Battaglia E."/>
            <person name="Bayram O."/>
            <person name="Benocci T."/>
            <person name="Braus-Stromeyer S.A."/>
            <person name="Caldana C."/>
            <person name="Canovas D."/>
            <person name="Cerqueira G.C."/>
            <person name="Chen F."/>
            <person name="Chen W."/>
            <person name="Choi C."/>
            <person name="Clum A."/>
            <person name="Dos Santos R.A."/>
            <person name="Damasio A.R."/>
            <person name="Diallinas G."/>
            <person name="Emri T."/>
            <person name="Fekete E."/>
            <person name="Flipphi M."/>
            <person name="Freyberg S."/>
            <person name="Gallo A."/>
            <person name="Gournas C."/>
            <person name="Habgood R."/>
            <person name="Hainaut M."/>
            <person name="Harispe M.L."/>
            <person name="Henrissat B."/>
            <person name="Hilden K.S."/>
            <person name="Hope R."/>
            <person name="Hossain A."/>
            <person name="Karabika E."/>
            <person name="Karaffa L."/>
            <person name="Karanyi Z."/>
            <person name="Krasevec N."/>
            <person name="Kuo A."/>
            <person name="Kusch H."/>
            <person name="LaButti K."/>
            <person name="Lagendijk E.L."/>
            <person name="Lapidus A."/>
            <person name="Levasseur A."/>
            <person name="Lindquist E."/>
            <person name="Lipzen A."/>
            <person name="Logrieco A.F."/>
            <person name="MacCabe A."/>
            <person name="Maekelae M.R."/>
            <person name="Malavazi I."/>
            <person name="Melin P."/>
            <person name="Meyer V."/>
            <person name="Mielnichuk N."/>
            <person name="Miskei M."/>
            <person name="Molnar A.P."/>
            <person name="Mule G."/>
            <person name="Ngan C.Y."/>
            <person name="Orejas M."/>
            <person name="Orosz E."/>
            <person name="Ouedraogo J.P."/>
            <person name="Overkamp K.M."/>
            <person name="Park H.-S."/>
            <person name="Perrone G."/>
            <person name="Piumi F."/>
            <person name="Punt P.J."/>
            <person name="Ram A.F."/>
            <person name="Ramon A."/>
            <person name="Rauscher S."/>
            <person name="Record E."/>
            <person name="Riano-Pachon D.M."/>
            <person name="Robert V."/>
            <person name="Roehrig J."/>
            <person name="Ruller R."/>
            <person name="Salamov A."/>
            <person name="Salih N.S."/>
            <person name="Samson R.A."/>
            <person name="Sandor E."/>
            <person name="Sanguinetti M."/>
            <person name="Schuetze T."/>
            <person name="Sepcic K."/>
            <person name="Shelest E."/>
            <person name="Sherlock G."/>
            <person name="Sophianopoulou V."/>
            <person name="Squina F.M."/>
            <person name="Sun H."/>
            <person name="Susca A."/>
            <person name="Todd R.B."/>
            <person name="Tsang A."/>
            <person name="Unkles S.E."/>
            <person name="van de Wiele N."/>
            <person name="van Rossen-Uffink D."/>
            <person name="Oliveira J.V."/>
            <person name="Vesth T.C."/>
            <person name="Visser J."/>
            <person name="Yu J.-H."/>
            <person name="Zhou M."/>
            <person name="Andersen M.R."/>
            <person name="Archer D.B."/>
            <person name="Baker S.E."/>
            <person name="Benoit I."/>
            <person name="Brakhage A.A."/>
            <person name="Braus G.H."/>
            <person name="Fischer R."/>
            <person name="Frisvad J.C."/>
            <person name="Goldman G.H."/>
            <person name="Houbraken J."/>
            <person name="Oakley B."/>
            <person name="Pocsi I."/>
            <person name="Scazzocchio C."/>
            <person name="Seiboth B."/>
            <person name="vanKuyk P.A."/>
            <person name="Wortman J."/>
            <person name="Dyer P.S."/>
            <person name="Grigoriev I.V."/>
        </authorList>
    </citation>
    <scope>NUCLEOTIDE SEQUENCE [LARGE SCALE GENOMIC DNA]</scope>
    <source>
        <strain evidence="2">ITEM 5010</strain>
    </source>
</reference>
<protein>
    <submittedName>
        <fullName evidence="1">Uncharacterized protein</fullName>
    </submittedName>
</protein>
<dbReference type="STRING" id="602072.A0A1R3S0R8"/>